<accession>A0A9P1I6S4</accession>
<evidence type="ECO:0000313" key="1">
    <source>
        <dbReference type="EMBL" id="CAI5439352.1"/>
    </source>
</evidence>
<gene>
    <name evidence="1" type="ORF">CAMP_LOCUS1989</name>
</gene>
<protein>
    <submittedName>
        <fullName evidence="1">Uncharacterized protein</fullName>
    </submittedName>
</protein>
<dbReference type="OrthoDB" id="6606584at2759"/>
<organism evidence="1 2">
    <name type="scientific">Caenorhabditis angaria</name>
    <dbReference type="NCBI Taxonomy" id="860376"/>
    <lineage>
        <taxon>Eukaryota</taxon>
        <taxon>Metazoa</taxon>
        <taxon>Ecdysozoa</taxon>
        <taxon>Nematoda</taxon>
        <taxon>Chromadorea</taxon>
        <taxon>Rhabditida</taxon>
        <taxon>Rhabditina</taxon>
        <taxon>Rhabditomorpha</taxon>
        <taxon>Rhabditoidea</taxon>
        <taxon>Rhabditidae</taxon>
        <taxon>Peloderinae</taxon>
        <taxon>Caenorhabditis</taxon>
    </lineage>
</organism>
<proteinExistence type="predicted"/>
<dbReference type="InterPro" id="IPR008588">
    <property type="entry name" value="DUF870_CAE_spp"/>
</dbReference>
<dbReference type="Proteomes" id="UP001152747">
    <property type="component" value="Unassembled WGS sequence"/>
</dbReference>
<name>A0A9P1I6S4_9PELO</name>
<dbReference type="Pfam" id="PF05912">
    <property type="entry name" value="DUF870"/>
    <property type="match status" value="1"/>
</dbReference>
<keyword evidence="2" id="KW-1185">Reference proteome</keyword>
<sequence>MKLIFVILFAFTSATDNFDELLQNRTLIYHHGEDVTTFIFIANWTCTIRENWYVKVFYYEDDNIEHDYISEVDMNVEGKSWDITVTTGWQNTDRPNKEYYLASTVFHNCEKNGRELQYNYENFEKVKVAGEKNYTLFYNQTLDGKGRQLIADNWRNTIMDGAPDYFSSDYFETKDKLFFNK</sequence>
<evidence type="ECO:0000313" key="2">
    <source>
        <dbReference type="Proteomes" id="UP001152747"/>
    </source>
</evidence>
<dbReference type="AlphaFoldDB" id="A0A9P1I6S4"/>
<dbReference type="EMBL" id="CANHGI010000001">
    <property type="protein sequence ID" value="CAI5439352.1"/>
    <property type="molecule type" value="Genomic_DNA"/>
</dbReference>
<comment type="caution">
    <text evidence="1">The sequence shown here is derived from an EMBL/GenBank/DDBJ whole genome shotgun (WGS) entry which is preliminary data.</text>
</comment>
<reference evidence="1" key="1">
    <citation type="submission" date="2022-11" db="EMBL/GenBank/DDBJ databases">
        <authorList>
            <person name="Kikuchi T."/>
        </authorList>
    </citation>
    <scope>NUCLEOTIDE SEQUENCE</scope>
    <source>
        <strain evidence="1">PS1010</strain>
    </source>
</reference>